<proteinExistence type="predicted"/>
<dbReference type="Pfam" id="PF13360">
    <property type="entry name" value="PQQ_2"/>
    <property type="match status" value="1"/>
</dbReference>
<dbReference type="SUPFAM" id="SSF50998">
    <property type="entry name" value="Quinoprotein alcohol dehydrogenase-like"/>
    <property type="match status" value="2"/>
</dbReference>
<evidence type="ECO:0000259" key="1">
    <source>
        <dbReference type="Pfam" id="PF13360"/>
    </source>
</evidence>
<dbReference type="AlphaFoldDB" id="A0A2G5K6B5"/>
<sequence>MQLNKCLISVVTLAVLISGCSRKEEILQGERLDLRASKGETAGVTDETALNAANGQAISLPAMRSNASWTHRNGTTAHAISHPALSTTPTLRWSRDIGTGTTARLRVSSDPVVADGRVFTLDADGRLSAFSTSGGAVWSVDISAPTDTKDSISGGGLAYGDGILVATTGYGEVYAMDPATGTKRWSHRVHASVSSAPLVTNGKAILIAGNNKAVALELSNGRIAWEKDTAQSGAGVIGTGSPAAAGKITYLPFATGEISANLMDSGLQLWTQVVSGYRLGSARGFVDAFSGEPVVSGDVVYAGKQSGRLTALNRRTGERLWTIKEGALGPVWPVGNSLFVVTDENKLKRLNASDGSVIWSQDLPQYKNAKRKRGAYAHYGPVVAGGRVIVAGSDGQLRSFDPTNGNLVASTSIPSGAASQPAIAGGVLYILSNKGQLHAFQ</sequence>
<comment type="caution">
    <text evidence="2">The sequence shown here is derived from an EMBL/GenBank/DDBJ whole genome shotgun (WGS) entry which is preliminary data.</text>
</comment>
<evidence type="ECO:0000313" key="2">
    <source>
        <dbReference type="EMBL" id="PIB25087.1"/>
    </source>
</evidence>
<dbReference type="Proteomes" id="UP000231516">
    <property type="component" value="Unassembled WGS sequence"/>
</dbReference>
<dbReference type="PANTHER" id="PTHR34512">
    <property type="entry name" value="CELL SURFACE PROTEIN"/>
    <property type="match status" value="1"/>
</dbReference>
<gene>
    <name evidence="2" type="ORF">BFP76_03915</name>
</gene>
<dbReference type="SMART" id="SM00564">
    <property type="entry name" value="PQQ"/>
    <property type="match status" value="5"/>
</dbReference>
<feature type="domain" description="Pyrrolo-quinoline quinone repeat" evidence="1">
    <location>
        <begin position="124"/>
        <end position="361"/>
    </location>
</feature>
<organism evidence="2 3">
    <name type="scientific">Paramylibacter kogurei</name>
    <dbReference type="NCBI Taxonomy" id="1889778"/>
    <lineage>
        <taxon>Bacteria</taxon>
        <taxon>Pseudomonadati</taxon>
        <taxon>Pseudomonadota</taxon>
        <taxon>Alphaproteobacteria</taxon>
        <taxon>Rhodobacterales</taxon>
        <taxon>Paracoccaceae</taxon>
        <taxon>Paramylibacter</taxon>
    </lineage>
</organism>
<dbReference type="EMBL" id="MDGM01000012">
    <property type="protein sequence ID" value="PIB25087.1"/>
    <property type="molecule type" value="Genomic_DNA"/>
</dbReference>
<dbReference type="PROSITE" id="PS51257">
    <property type="entry name" value="PROKAR_LIPOPROTEIN"/>
    <property type="match status" value="1"/>
</dbReference>
<dbReference type="OrthoDB" id="5290752at2"/>
<protein>
    <recommendedName>
        <fullName evidence="1">Pyrrolo-quinoline quinone repeat domain-containing protein</fullName>
    </recommendedName>
</protein>
<reference evidence="2 3" key="1">
    <citation type="submission" date="2016-08" db="EMBL/GenBank/DDBJ databases">
        <title>Draft genome of Amylibacter sp. strain 4G11.</title>
        <authorList>
            <person name="Wong S.-K."/>
            <person name="Hamasaki K."/>
            <person name="Yoshizawa S."/>
        </authorList>
    </citation>
    <scope>NUCLEOTIDE SEQUENCE [LARGE SCALE GENOMIC DNA]</scope>
    <source>
        <strain evidence="2 3">4G11</strain>
    </source>
</reference>
<dbReference type="Gene3D" id="2.130.10.10">
    <property type="entry name" value="YVTN repeat-like/Quinoprotein amine dehydrogenase"/>
    <property type="match status" value="1"/>
</dbReference>
<dbReference type="InterPro" id="IPR018391">
    <property type="entry name" value="PQQ_b-propeller_rpt"/>
</dbReference>
<evidence type="ECO:0000313" key="3">
    <source>
        <dbReference type="Proteomes" id="UP000231516"/>
    </source>
</evidence>
<keyword evidence="3" id="KW-1185">Reference proteome</keyword>
<dbReference type="InterPro" id="IPR015943">
    <property type="entry name" value="WD40/YVTN_repeat-like_dom_sf"/>
</dbReference>
<dbReference type="InterPro" id="IPR011047">
    <property type="entry name" value="Quinoprotein_ADH-like_sf"/>
</dbReference>
<accession>A0A2G5K6B5</accession>
<name>A0A2G5K6B5_9RHOB</name>
<dbReference type="InterPro" id="IPR002372">
    <property type="entry name" value="PQQ_rpt_dom"/>
</dbReference>
<dbReference type="PANTHER" id="PTHR34512:SF30">
    <property type="entry name" value="OUTER MEMBRANE PROTEIN ASSEMBLY FACTOR BAMB"/>
    <property type="match status" value="1"/>
</dbReference>